<dbReference type="GO" id="GO:0005829">
    <property type="term" value="C:cytosol"/>
    <property type="evidence" value="ECO:0007669"/>
    <property type="project" value="TreeGrafter"/>
</dbReference>
<accession>W4G0Q3</accession>
<dbReference type="VEuPathDB" id="FungiDB:H257_11816"/>
<dbReference type="InterPro" id="IPR018484">
    <property type="entry name" value="FGGY_N"/>
</dbReference>
<proteinExistence type="inferred from homology"/>
<dbReference type="AlphaFoldDB" id="W4G0Q3"/>
<gene>
    <name evidence="5" type="ORF">H257_11816</name>
</gene>
<feature type="domain" description="Carbohydrate kinase FGGY N-terminal" evidence="4">
    <location>
        <begin position="118"/>
        <end position="244"/>
    </location>
</feature>
<organism evidence="5">
    <name type="scientific">Aphanomyces astaci</name>
    <name type="common">Crayfish plague agent</name>
    <dbReference type="NCBI Taxonomy" id="112090"/>
    <lineage>
        <taxon>Eukaryota</taxon>
        <taxon>Sar</taxon>
        <taxon>Stramenopiles</taxon>
        <taxon>Oomycota</taxon>
        <taxon>Saprolegniomycetes</taxon>
        <taxon>Saprolegniales</taxon>
        <taxon>Verrucalvaceae</taxon>
        <taxon>Aphanomyces</taxon>
    </lineage>
</organism>
<comment type="similarity">
    <text evidence="1">Belongs to the FGGY kinase family.</text>
</comment>
<dbReference type="SUPFAM" id="SSF53067">
    <property type="entry name" value="Actin-like ATPase domain"/>
    <property type="match status" value="1"/>
</dbReference>
<dbReference type="PANTHER" id="PTHR10196">
    <property type="entry name" value="SUGAR KINASE"/>
    <property type="match status" value="1"/>
</dbReference>
<dbReference type="InterPro" id="IPR043129">
    <property type="entry name" value="ATPase_NBD"/>
</dbReference>
<name>W4G0Q3_APHAT</name>
<dbReference type="GO" id="GO:0006071">
    <property type="term" value="P:glycerol metabolic process"/>
    <property type="evidence" value="ECO:0007669"/>
    <property type="project" value="TreeGrafter"/>
</dbReference>
<dbReference type="RefSeq" id="XP_009837151.1">
    <property type="nucleotide sequence ID" value="XM_009838849.1"/>
</dbReference>
<evidence type="ECO:0000259" key="4">
    <source>
        <dbReference type="Pfam" id="PF00370"/>
    </source>
</evidence>
<keyword evidence="3" id="KW-0418">Kinase</keyword>
<dbReference type="GeneID" id="20813812"/>
<dbReference type="EMBL" id="KI913149">
    <property type="protein sequence ID" value="ETV73275.1"/>
    <property type="molecule type" value="Genomic_DNA"/>
</dbReference>
<protein>
    <recommendedName>
        <fullName evidence="4">Carbohydrate kinase FGGY N-terminal domain-containing protein</fullName>
    </recommendedName>
</protein>
<dbReference type="CDD" id="cd07777">
    <property type="entry name" value="ASKHA_NBD_FGGY_SHK"/>
    <property type="match status" value="1"/>
</dbReference>
<dbReference type="GO" id="GO:0050277">
    <property type="term" value="F:sedoheptulokinase activity"/>
    <property type="evidence" value="ECO:0007669"/>
    <property type="project" value="TreeGrafter"/>
</dbReference>
<evidence type="ECO:0000256" key="1">
    <source>
        <dbReference type="ARBA" id="ARBA00009156"/>
    </source>
</evidence>
<keyword evidence="2" id="KW-0808">Transferase</keyword>
<dbReference type="OrthoDB" id="10264182at2759"/>
<dbReference type="PANTHER" id="PTHR10196:SF67">
    <property type="entry name" value="SEDOHEPTULOKINASE"/>
    <property type="match status" value="1"/>
</dbReference>
<dbReference type="Pfam" id="PF00370">
    <property type="entry name" value="FGGY_N"/>
    <property type="match status" value="1"/>
</dbReference>
<evidence type="ECO:0000256" key="2">
    <source>
        <dbReference type="ARBA" id="ARBA00022679"/>
    </source>
</evidence>
<evidence type="ECO:0000256" key="3">
    <source>
        <dbReference type="ARBA" id="ARBA00022777"/>
    </source>
</evidence>
<evidence type="ECO:0000313" key="5">
    <source>
        <dbReference type="EMBL" id="ETV73275.1"/>
    </source>
</evidence>
<dbReference type="Gene3D" id="3.30.420.40">
    <property type="match status" value="2"/>
</dbReference>
<reference evidence="5" key="1">
    <citation type="submission" date="2013-12" db="EMBL/GenBank/DDBJ databases">
        <title>The Genome Sequence of Aphanomyces astaci APO3.</title>
        <authorList>
            <consortium name="The Broad Institute Genomics Platform"/>
            <person name="Russ C."/>
            <person name="Tyler B."/>
            <person name="van West P."/>
            <person name="Dieguez-Uribeondo J."/>
            <person name="Young S.K."/>
            <person name="Zeng Q."/>
            <person name="Gargeya S."/>
            <person name="Fitzgerald M."/>
            <person name="Abouelleil A."/>
            <person name="Alvarado L."/>
            <person name="Chapman S.B."/>
            <person name="Gainer-Dewar J."/>
            <person name="Goldberg J."/>
            <person name="Griggs A."/>
            <person name="Gujja S."/>
            <person name="Hansen M."/>
            <person name="Howarth C."/>
            <person name="Imamovic A."/>
            <person name="Ireland A."/>
            <person name="Larimer J."/>
            <person name="McCowan C."/>
            <person name="Murphy C."/>
            <person name="Pearson M."/>
            <person name="Poon T.W."/>
            <person name="Priest M."/>
            <person name="Roberts A."/>
            <person name="Saif S."/>
            <person name="Shea T."/>
            <person name="Sykes S."/>
            <person name="Wortman J."/>
            <person name="Nusbaum C."/>
            <person name="Birren B."/>
        </authorList>
    </citation>
    <scope>NUCLEOTIDE SEQUENCE [LARGE SCALE GENOMIC DNA]</scope>
    <source>
        <strain evidence="5">APO3</strain>
    </source>
</reference>
<dbReference type="STRING" id="112090.W4G0Q3"/>
<sequence length="510" mass="54033">MTATVVLGVDLGTTAVKACLLSGHAQVLDSSTIDYLAPSLYPPDAKPSITDVSCILVTVRAALQALAISQFPPTAIALCGQMHGIVWWSAKDLARGVDHLFSTSSPTSTSSALPWSSLISWQDDRCDRAFLDACRHHAHADLSPLASGYGLATFAHVMQHTPSVVNGLDTCGTIMDLVAFALCGHTTSAQATMDVTNAFSWGIFDSTANAWPSSSVAALGIPVEMLPQVVPSGTVVGVVVLSNAFGDILNISKANNVRVYVPMGDHPCSVLGLLQAQNIESPVDVAMINIGTSAQLCFVTPPPTDNIPPSLLGNSASSFEIRPYFFQQHLHVAAALTGGNMFAYFVDNCLAWTNVLGSVNHPSKSVGDIKMQQDNMYAKVIAEGLNHTNTTLICRPTFGGERNDTADNKGGVMLNMHLGNWSIGDMSAALARGIVANLVALFPLDKQAEFSRRRLLGSGNALLRNALLQHFVQVELDSTTLELCPSSDAAAGAAALVVQLERARCEHIIE</sequence>